<dbReference type="InterPro" id="IPR044051">
    <property type="entry name" value="Prophage_tail_N"/>
</dbReference>
<feature type="domain" description="Tail spike" evidence="1">
    <location>
        <begin position="94"/>
        <end position="321"/>
    </location>
</feature>
<dbReference type="Proteomes" id="UP000196052">
    <property type="component" value="Unassembled WGS sequence"/>
</dbReference>
<accession>A0A1C4ERP8</accession>
<evidence type="ECO:0000259" key="2">
    <source>
        <dbReference type="Pfam" id="PF18994"/>
    </source>
</evidence>
<dbReference type="Gene3D" id="2.130.10.10">
    <property type="entry name" value="YVTN repeat-like/Quinoprotein amine dehydrogenase"/>
    <property type="match status" value="1"/>
</dbReference>
<reference evidence="4" key="1">
    <citation type="submission" date="2016-08" db="EMBL/GenBank/DDBJ databases">
        <authorList>
            <person name="Loux V."/>
            <person name="Rue O."/>
        </authorList>
    </citation>
    <scope>NUCLEOTIDE SEQUENCE [LARGE SCALE GENOMIC DNA]</scope>
    <source>
        <strain evidence="4">INRA Bc05-F1</strain>
    </source>
</reference>
<dbReference type="Gene3D" id="3.55.50.40">
    <property type="match status" value="1"/>
</dbReference>
<dbReference type="Pfam" id="PF06605">
    <property type="entry name" value="Prophage_tail"/>
    <property type="match status" value="1"/>
</dbReference>
<dbReference type="RefSeq" id="WP_088122846.1">
    <property type="nucleotide sequence ID" value="NZ_FMBE01000013.1"/>
</dbReference>
<dbReference type="SUPFAM" id="SSF110296">
    <property type="entry name" value="Oligoxyloglucan reducing end-specific cellobiohydrolase"/>
    <property type="match status" value="1"/>
</dbReference>
<dbReference type="Pfam" id="PF18994">
    <property type="entry name" value="Prophage_tailD1"/>
    <property type="match status" value="1"/>
</dbReference>
<evidence type="ECO:0000259" key="1">
    <source>
        <dbReference type="Pfam" id="PF06605"/>
    </source>
</evidence>
<sequence length="692" mass="77683">MQTLTITDLQGNTEILTGFKSFKFNRRVNGEKIISFLILPTEGNQHSFPMVQEEHKVEFKDETYVIKSLTERTIGNTYYKQVECIHDFFVNMINQQKYEVRDGSMQFLDALDFVFKDTGYQPIAIENFYAKDFQNFGKDNRLALLKKVLERYKAEMSIDKNQVKFRTKIGEDTDFQFRYNFNIKTFERNVDTKNLATYIRGYGADGLMREYTSPNKEKFGFLEATQINDDRFTTTEGLDRALREAIQDTPLVSITIDFVDLRKAGYPYIVPNEGDRVLLIYEPMDVDIETRIMEIEEEYDANLEPIACRVTLANYRKDFAGTLLQNVNKTLGEIVTDDGKIKTNVLDEAVRIASEAIKSAQTELKFENGILAIDPKNPNNLVAFNSAGLGISRDGGKTFKQALTYKGLVTDAGFIGYISANNINTGTLNADYVKVINLKADDIISGILRSRNNRFKIDLDRSGVDFYSETGKLVTQIAQAKTRQADGSSAEITYFGVSEAEGVATGLAFGKRAADGSFGNSIYIESRYGDVYMRPPTLYIIPSEKMRVEARTEFHHPVRFDASPLSRIEGAMKGEEWTIVPGEGDRGGAAIRPWTSGLGSLGTATHRWQEAWIGWINGQDIGLKFKAISDADFKAGEARRVADWASGRVEEVNKIAVNAANAVSGKADASALGWQIARIDNAFSRIEALERK</sequence>
<dbReference type="AlphaFoldDB" id="A0A1C4ERP8"/>
<dbReference type="InterPro" id="IPR010572">
    <property type="entry name" value="Tail_dom"/>
</dbReference>
<dbReference type="EMBL" id="FMBE01000013">
    <property type="protein sequence ID" value="SCC46274.1"/>
    <property type="molecule type" value="Genomic_DNA"/>
</dbReference>
<gene>
    <name evidence="3" type="ORF">BC05F1_03841</name>
</gene>
<feature type="domain" description="Prophage endopeptidase tail N-terminal" evidence="2">
    <location>
        <begin position="7"/>
        <end position="86"/>
    </location>
</feature>
<evidence type="ECO:0000313" key="4">
    <source>
        <dbReference type="Proteomes" id="UP000196052"/>
    </source>
</evidence>
<proteinExistence type="predicted"/>
<dbReference type="InterPro" id="IPR007119">
    <property type="entry name" value="Phage_tail_spike_N"/>
</dbReference>
<dbReference type="Gene3D" id="6.20.110.10">
    <property type="match status" value="1"/>
</dbReference>
<name>A0A1C4ERP8_9BACI</name>
<dbReference type="InterPro" id="IPR015943">
    <property type="entry name" value="WD40/YVTN_repeat-like_dom_sf"/>
</dbReference>
<dbReference type="NCBIfam" id="TIGR01665">
    <property type="entry name" value="put_anti_recept"/>
    <property type="match status" value="1"/>
</dbReference>
<organism evidence="3 4">
    <name type="scientific">Bacillus wiedmannii</name>
    <dbReference type="NCBI Taxonomy" id="1890302"/>
    <lineage>
        <taxon>Bacteria</taxon>
        <taxon>Bacillati</taxon>
        <taxon>Bacillota</taxon>
        <taxon>Bacilli</taxon>
        <taxon>Bacillales</taxon>
        <taxon>Bacillaceae</taxon>
        <taxon>Bacillus</taxon>
        <taxon>Bacillus cereus group</taxon>
    </lineage>
</organism>
<evidence type="ECO:0000313" key="3">
    <source>
        <dbReference type="EMBL" id="SCC46274.1"/>
    </source>
</evidence>
<protein>
    <submittedName>
        <fullName evidence="3">Phage minor structural protein</fullName>
    </submittedName>
</protein>